<evidence type="ECO:0000256" key="5">
    <source>
        <dbReference type="ARBA" id="ARBA00022776"/>
    </source>
</evidence>
<dbReference type="GO" id="GO:0000776">
    <property type="term" value="C:kinetochore"/>
    <property type="evidence" value="ECO:0007669"/>
    <property type="project" value="TreeGrafter"/>
</dbReference>
<dbReference type="RefSeq" id="XP_031853372.1">
    <property type="nucleotide sequence ID" value="XM_031997481.1"/>
</dbReference>
<dbReference type="PANTHER" id="PTHR23168">
    <property type="entry name" value="MITOTIC SPINDLE ASSEMBLY CHECKPOINT PROTEIN MAD1 MITOTIC ARREST DEFICIENT-LIKE PROTEIN 1"/>
    <property type="match status" value="1"/>
</dbReference>
<organism evidence="10 11">
    <name type="scientific">Magnusiomyces paraingens</name>
    <dbReference type="NCBI Taxonomy" id="2606893"/>
    <lineage>
        <taxon>Eukaryota</taxon>
        <taxon>Fungi</taxon>
        <taxon>Dikarya</taxon>
        <taxon>Ascomycota</taxon>
        <taxon>Saccharomycotina</taxon>
        <taxon>Dipodascomycetes</taxon>
        <taxon>Dipodascales</taxon>
        <taxon>Dipodascaceae</taxon>
        <taxon>Magnusiomyces</taxon>
    </lineage>
</organism>
<evidence type="ECO:0000256" key="8">
    <source>
        <dbReference type="SAM" id="Coils"/>
    </source>
</evidence>
<evidence type="ECO:0000313" key="11">
    <source>
        <dbReference type="Proteomes" id="UP000398389"/>
    </source>
</evidence>
<sequence>MSGKSPDPKPVQDFPSSPFTRQPQRSPVVSPIKKPNTPSQLGTPKSRGSSSPLKKPALIDLTPVINVERSLREKISSLEFQVSSLLEERELNKILNEKSIRELEIKVKDEGKRADRLETDNAYLFDRQKSFSQQVETLKDESSSQQETLNETINTLRQEALNSQQSYSKLESDYTASRELLESRTNDFETKLQSAINTSTQLSQQLESTITQLNQSKIKCIELEDEVTKLTEQNNAFKNQPQEAKNTEIVQNQLHEQLEHINKLEQVISSQKTKLQSFEDNQQLVSVIEEQKESLEKKLEFMEELRTQLVDVEMKLAESQAQQEKWTSFLEKDETFNSPEDVMKDLMVLRTEKKNLEERISRLELELSQSTPTMEQMTQQIDKLDQELSDAKEQIIKESEARMRLQRQRDLAQTETSFLRGQIKSYDSEESVLLQKINNNISAKSTESGLTDGENISNTKENLAFLDNIKNSRITQLEQVLEKYRGEVGLLSKELEKRDGTTPNIESFSPLKRKITPFSSGERVGELTRKIRTLQVELDNTKLALDTRTKELDAAKKQVAKLEKMQRSRENHGSGPKLRILELKDNPAARNEAVKMSTLRALKKENEGLLEQLSQKQTAAGDRKLVPYSSLEAMRQEKIALNTTIADLNKRLDRLKQVFSKQSLEFREAVYALVGYKVDLLPNKKIRATSKFAASEDDCFIFVPEKRPGSIGGSLGSSGKIKFTGIEDGPLTTEYDNLVTFWIKERHDIPCFLAALNLELYDKTTKAASF</sequence>
<evidence type="ECO:0000256" key="7">
    <source>
        <dbReference type="ARBA" id="ARBA00023306"/>
    </source>
</evidence>
<dbReference type="GO" id="GO:0051315">
    <property type="term" value="P:attachment of mitotic spindle microtubules to kinetochore"/>
    <property type="evidence" value="ECO:0007669"/>
    <property type="project" value="TreeGrafter"/>
</dbReference>
<dbReference type="Gene3D" id="1.20.5.170">
    <property type="match status" value="1"/>
</dbReference>
<dbReference type="GO" id="GO:0007094">
    <property type="term" value="P:mitotic spindle assembly checkpoint signaling"/>
    <property type="evidence" value="ECO:0007669"/>
    <property type="project" value="InterPro"/>
</dbReference>
<accession>A0A5E8BLC3</accession>
<feature type="coiled-coil region" evidence="8">
    <location>
        <begin position="346"/>
        <end position="408"/>
    </location>
</feature>
<keyword evidence="6" id="KW-0539">Nucleus</keyword>
<dbReference type="EMBL" id="CABVLU010000002">
    <property type="protein sequence ID" value="VVT50438.1"/>
    <property type="molecule type" value="Genomic_DNA"/>
</dbReference>
<evidence type="ECO:0000256" key="9">
    <source>
        <dbReference type="SAM" id="MobiDB-lite"/>
    </source>
</evidence>
<dbReference type="Proteomes" id="UP000398389">
    <property type="component" value="Unassembled WGS sequence"/>
</dbReference>
<dbReference type="Gene3D" id="3.30.457.60">
    <property type="match status" value="1"/>
</dbReference>
<gene>
    <name evidence="10" type="ORF">SAPINGB_P002763</name>
</gene>
<feature type="coiled-coil region" evidence="8">
    <location>
        <begin position="206"/>
        <end position="322"/>
    </location>
</feature>
<dbReference type="OrthoDB" id="331602at2759"/>
<keyword evidence="11" id="KW-1185">Reference proteome</keyword>
<protein>
    <recommendedName>
        <fullName evidence="3">Spindle assembly checkpoint component MAD1</fullName>
    </recommendedName>
</protein>
<feature type="compositionally biased region" description="Polar residues" evidence="9">
    <location>
        <begin position="36"/>
        <end position="52"/>
    </location>
</feature>
<evidence type="ECO:0000256" key="1">
    <source>
        <dbReference type="ARBA" id="ARBA00004123"/>
    </source>
</evidence>
<comment type="subcellular location">
    <subcellularLocation>
        <location evidence="1">Nucleus</location>
    </subcellularLocation>
</comment>
<comment type="similarity">
    <text evidence="2">Belongs to the MAD1 family.</text>
</comment>
<feature type="coiled-coil region" evidence="8">
    <location>
        <begin position="599"/>
        <end position="665"/>
    </location>
</feature>
<dbReference type="PANTHER" id="PTHR23168:SF0">
    <property type="entry name" value="MITOTIC SPINDLE ASSEMBLY CHECKPOINT PROTEIN MAD1"/>
    <property type="match status" value="1"/>
</dbReference>
<dbReference type="Gene3D" id="6.10.250.90">
    <property type="match status" value="1"/>
</dbReference>
<dbReference type="InterPro" id="IPR008672">
    <property type="entry name" value="Mad1"/>
</dbReference>
<keyword evidence="8" id="KW-0175">Coiled coil</keyword>
<keyword evidence="7" id="KW-0131">Cell cycle</keyword>
<dbReference type="GO" id="GO:0051301">
    <property type="term" value="P:cell division"/>
    <property type="evidence" value="ECO:0007669"/>
    <property type="project" value="UniProtKB-KW"/>
</dbReference>
<dbReference type="Pfam" id="PF05557">
    <property type="entry name" value="MAD"/>
    <property type="match status" value="1"/>
</dbReference>
<dbReference type="GO" id="GO:0005635">
    <property type="term" value="C:nuclear envelope"/>
    <property type="evidence" value="ECO:0007669"/>
    <property type="project" value="TreeGrafter"/>
</dbReference>
<evidence type="ECO:0000313" key="10">
    <source>
        <dbReference type="EMBL" id="VVT50438.1"/>
    </source>
</evidence>
<feature type="compositionally biased region" description="Polar residues" evidence="9">
    <location>
        <begin position="14"/>
        <end position="27"/>
    </location>
</feature>
<keyword evidence="5" id="KW-0498">Mitosis</keyword>
<proteinExistence type="inferred from homology"/>
<feature type="coiled-coil region" evidence="8">
    <location>
        <begin position="100"/>
        <end position="173"/>
    </location>
</feature>
<evidence type="ECO:0000256" key="4">
    <source>
        <dbReference type="ARBA" id="ARBA00022618"/>
    </source>
</evidence>
<dbReference type="GeneID" id="43581581"/>
<evidence type="ECO:0000256" key="2">
    <source>
        <dbReference type="ARBA" id="ARBA00008029"/>
    </source>
</evidence>
<name>A0A5E8BLC3_9ASCO</name>
<feature type="region of interest" description="Disordered" evidence="9">
    <location>
        <begin position="1"/>
        <end position="55"/>
    </location>
</feature>
<evidence type="ECO:0000256" key="3">
    <source>
        <dbReference type="ARBA" id="ARBA00022019"/>
    </source>
</evidence>
<evidence type="ECO:0000256" key="6">
    <source>
        <dbReference type="ARBA" id="ARBA00023242"/>
    </source>
</evidence>
<feature type="coiled-coil region" evidence="8">
    <location>
        <begin position="524"/>
        <end position="565"/>
    </location>
</feature>
<reference evidence="10 11" key="1">
    <citation type="submission" date="2019-09" db="EMBL/GenBank/DDBJ databases">
        <authorList>
            <person name="Brejova B."/>
        </authorList>
    </citation>
    <scope>NUCLEOTIDE SEQUENCE [LARGE SCALE GENOMIC DNA]</scope>
</reference>
<dbReference type="AlphaFoldDB" id="A0A5E8BLC3"/>
<dbReference type="GO" id="GO:0072686">
    <property type="term" value="C:mitotic spindle"/>
    <property type="evidence" value="ECO:0007669"/>
    <property type="project" value="TreeGrafter"/>
</dbReference>
<keyword evidence="4" id="KW-0132">Cell division</keyword>